<dbReference type="PROSITE" id="PS50191">
    <property type="entry name" value="CRAL_TRIO"/>
    <property type="match status" value="1"/>
</dbReference>
<dbReference type="Gene3D" id="3.40.525.10">
    <property type="entry name" value="CRAL-TRIO lipid binding domain"/>
    <property type="match status" value="1"/>
</dbReference>
<dbReference type="GO" id="GO:0005096">
    <property type="term" value="F:GTPase activator activity"/>
    <property type="evidence" value="ECO:0007669"/>
    <property type="project" value="TreeGrafter"/>
</dbReference>
<dbReference type="GO" id="GO:0005737">
    <property type="term" value="C:cytoplasm"/>
    <property type="evidence" value="ECO:0007669"/>
    <property type="project" value="TreeGrafter"/>
</dbReference>
<dbReference type="InterPro" id="IPR008936">
    <property type="entry name" value="Rho_GTPase_activation_prot"/>
</dbReference>
<dbReference type="InterPro" id="IPR001251">
    <property type="entry name" value="CRAL-TRIO_dom"/>
</dbReference>
<dbReference type="SUPFAM" id="SSF48350">
    <property type="entry name" value="GTPase activation domain, GAP"/>
    <property type="match status" value="1"/>
</dbReference>
<organism evidence="4 5">
    <name type="scientific">Clathrospora elynae</name>
    <dbReference type="NCBI Taxonomy" id="706981"/>
    <lineage>
        <taxon>Eukaryota</taxon>
        <taxon>Fungi</taxon>
        <taxon>Dikarya</taxon>
        <taxon>Ascomycota</taxon>
        <taxon>Pezizomycotina</taxon>
        <taxon>Dothideomycetes</taxon>
        <taxon>Pleosporomycetidae</taxon>
        <taxon>Pleosporales</taxon>
        <taxon>Diademaceae</taxon>
        <taxon>Clathrospora</taxon>
    </lineage>
</organism>
<dbReference type="SMART" id="SM00324">
    <property type="entry name" value="RhoGAP"/>
    <property type="match status" value="1"/>
</dbReference>
<dbReference type="InterPro" id="IPR036865">
    <property type="entry name" value="CRAL-TRIO_dom_sf"/>
</dbReference>
<dbReference type="CDD" id="cd00170">
    <property type="entry name" value="SEC14"/>
    <property type="match status" value="1"/>
</dbReference>
<dbReference type="CDD" id="cd00159">
    <property type="entry name" value="RhoGAP"/>
    <property type="match status" value="1"/>
</dbReference>
<dbReference type="Pfam" id="PF13716">
    <property type="entry name" value="CRAL_TRIO_2"/>
    <property type="match status" value="1"/>
</dbReference>
<dbReference type="SUPFAM" id="SSF52087">
    <property type="entry name" value="CRAL/TRIO domain"/>
    <property type="match status" value="1"/>
</dbReference>
<dbReference type="Gene3D" id="1.10.555.10">
    <property type="entry name" value="Rho GTPase activation protein"/>
    <property type="match status" value="1"/>
</dbReference>
<evidence type="ECO:0008006" key="6">
    <source>
        <dbReference type="Google" id="ProtNLM"/>
    </source>
</evidence>
<dbReference type="EMBL" id="ML976036">
    <property type="protein sequence ID" value="KAF1942346.1"/>
    <property type="molecule type" value="Genomic_DNA"/>
</dbReference>
<dbReference type="GO" id="GO:0007264">
    <property type="term" value="P:small GTPase-mediated signal transduction"/>
    <property type="evidence" value="ECO:0007669"/>
    <property type="project" value="TreeGrafter"/>
</dbReference>
<dbReference type="Proteomes" id="UP000800038">
    <property type="component" value="Unassembled WGS sequence"/>
</dbReference>
<dbReference type="AlphaFoldDB" id="A0A6A5SUT3"/>
<feature type="domain" description="Rho-GAP" evidence="3">
    <location>
        <begin position="216"/>
        <end position="431"/>
    </location>
</feature>
<evidence type="ECO:0000256" key="1">
    <source>
        <dbReference type="SAM" id="MobiDB-lite"/>
    </source>
</evidence>
<dbReference type="InterPro" id="IPR000198">
    <property type="entry name" value="RhoGAP_dom"/>
</dbReference>
<evidence type="ECO:0000259" key="2">
    <source>
        <dbReference type="PROSITE" id="PS50191"/>
    </source>
</evidence>
<dbReference type="PANTHER" id="PTHR45808:SF2">
    <property type="entry name" value="RHO GTPASE-ACTIVATING PROTEIN 68F"/>
    <property type="match status" value="1"/>
</dbReference>
<feature type="compositionally biased region" description="Polar residues" evidence="1">
    <location>
        <begin position="560"/>
        <end position="573"/>
    </location>
</feature>
<feature type="domain" description="CRAL-TRIO" evidence="2">
    <location>
        <begin position="29"/>
        <end position="185"/>
    </location>
</feature>
<reference evidence="4" key="1">
    <citation type="journal article" date="2020" name="Stud. Mycol.">
        <title>101 Dothideomycetes genomes: a test case for predicting lifestyles and emergence of pathogens.</title>
        <authorList>
            <person name="Haridas S."/>
            <person name="Albert R."/>
            <person name="Binder M."/>
            <person name="Bloem J."/>
            <person name="Labutti K."/>
            <person name="Salamov A."/>
            <person name="Andreopoulos B."/>
            <person name="Baker S."/>
            <person name="Barry K."/>
            <person name="Bills G."/>
            <person name="Bluhm B."/>
            <person name="Cannon C."/>
            <person name="Castanera R."/>
            <person name="Culley D."/>
            <person name="Daum C."/>
            <person name="Ezra D."/>
            <person name="Gonzalez J."/>
            <person name="Henrissat B."/>
            <person name="Kuo A."/>
            <person name="Liang C."/>
            <person name="Lipzen A."/>
            <person name="Lutzoni F."/>
            <person name="Magnuson J."/>
            <person name="Mondo S."/>
            <person name="Nolan M."/>
            <person name="Ohm R."/>
            <person name="Pangilinan J."/>
            <person name="Park H.-J."/>
            <person name="Ramirez L."/>
            <person name="Alfaro M."/>
            <person name="Sun H."/>
            <person name="Tritt A."/>
            <person name="Yoshinaga Y."/>
            <person name="Zwiers L.-H."/>
            <person name="Turgeon B."/>
            <person name="Goodwin S."/>
            <person name="Spatafora J."/>
            <person name="Crous P."/>
            <person name="Grigoriev I."/>
        </authorList>
    </citation>
    <scope>NUCLEOTIDE SEQUENCE</scope>
    <source>
        <strain evidence="4">CBS 161.51</strain>
    </source>
</reference>
<evidence type="ECO:0000313" key="4">
    <source>
        <dbReference type="EMBL" id="KAF1942346.1"/>
    </source>
</evidence>
<sequence>MSGVRAHIASRLRSSSLSAVPPPRQSSDYSQNLAKTAASVLYRSPLPSNEGRPVYILNAAALPDSHEFEYDTLLPYVLARLPEEDDLLKGFEYEVVFFAGDGDGSATSKKHRPGWGWFLQAYHVLSRAMRKRLQKLYIVHEKAWVRILTEIFSTIVSPKFRRKIYHLSNLTQLAREIQIENLLIPPSTYLADRRVCEHISAFNGSGKRAFGARNPFPTSSNGRTRFPRVLRETTTFVLMEQNISSEGLFRVPPHSRLRDTLKEAYDRGQKYIVWKDNDVTLPLPPYPRAEFQDDIIAEIVTTDAYSVFMAAALIKAWYASLRQPIFPTDSYRDLKRLYGDSQEVLDLHKLTDLFSPKSEWSLLPGISREIAVRHLLPLLSAIAARQQQNKMTAENLAVCFAPGLLCGPDQLEDAKMSSIIRRIFTQAIDMWTDGLREACGQTADVFYEELKLPKDESEWDDPVDGKRESSDSKESLVTLLDLDPSPTHRELKPPSLPPRPSAKTSADSVQRKPAPPLIVPPRYSTLISDAPEDIAASPITYAATMDGFAPRRNDDDPRWATQSDGKKSGTSNPVPVPISASAQYHAQEERSCPVSTFASNLNIPKRKTLTSTQIDNVEKAVVAQDQVHKSGRIAPMHVQAGMALPGLTGSYNISNSGVKRMSPTSYTQQDMATSPASAVSAPAAGWEFRRPSTPASATTNHGPSINSLARPVYPAPPQIPVINRPASSSTSLPVSSYAPRLRTPSPALLSRMPSFEINKPQEDETCPVSRMLRPKKLNMKKQSVEDLRRLYEERAGTASALVEAGRHRYA</sequence>
<evidence type="ECO:0000313" key="5">
    <source>
        <dbReference type="Proteomes" id="UP000800038"/>
    </source>
</evidence>
<feature type="compositionally biased region" description="Basic and acidic residues" evidence="1">
    <location>
        <begin position="463"/>
        <end position="474"/>
    </location>
</feature>
<dbReference type="OrthoDB" id="410651at2759"/>
<feature type="compositionally biased region" description="Basic and acidic residues" evidence="1">
    <location>
        <begin position="549"/>
        <end position="558"/>
    </location>
</feature>
<dbReference type="PANTHER" id="PTHR45808">
    <property type="entry name" value="RHO GTPASE-ACTIVATING PROTEIN 68F"/>
    <property type="match status" value="1"/>
</dbReference>
<protein>
    <recommendedName>
        <fullName evidence="6">Rho GTPase activation protein</fullName>
    </recommendedName>
</protein>
<proteinExistence type="predicted"/>
<accession>A0A6A5SUT3</accession>
<evidence type="ECO:0000259" key="3">
    <source>
        <dbReference type="PROSITE" id="PS50238"/>
    </source>
</evidence>
<dbReference type="PROSITE" id="PS50238">
    <property type="entry name" value="RHOGAP"/>
    <property type="match status" value="1"/>
</dbReference>
<dbReference type="Pfam" id="PF00620">
    <property type="entry name" value="RhoGAP"/>
    <property type="match status" value="1"/>
</dbReference>
<keyword evidence="5" id="KW-1185">Reference proteome</keyword>
<feature type="region of interest" description="Disordered" evidence="1">
    <location>
        <begin position="456"/>
        <end position="524"/>
    </location>
</feature>
<gene>
    <name evidence="4" type="ORF">EJ02DRAFT_402719</name>
</gene>
<feature type="region of interest" description="Disordered" evidence="1">
    <location>
        <begin position="546"/>
        <end position="577"/>
    </location>
</feature>
<name>A0A6A5SUT3_9PLEO</name>